<dbReference type="AlphaFoldDB" id="S4N0S2"/>
<dbReference type="Proteomes" id="UP000015001">
    <property type="component" value="Unassembled WGS sequence"/>
</dbReference>
<dbReference type="HOGENOM" id="CLU_2013878_0_0_11"/>
<gene>
    <name evidence="2" type="ORF">STAFG_2886</name>
</gene>
<sequence length="123" mass="13588">MLGRLARRTHRLSRRRHVACASAEGRRWPSRDRKISCRLHDGAVLGNRDNPFQHADTGGSRRGYRTGGGSYGGPVRNDRVRSMPVGPESGTGVFAHTAECVHGPHCPQRLRLMPGDCVFETSE</sequence>
<dbReference type="PATRIC" id="fig|1283301.3.peg.2858"/>
<evidence type="ECO:0000313" key="3">
    <source>
        <dbReference type="Proteomes" id="UP000015001"/>
    </source>
</evidence>
<organism evidence="2 3">
    <name type="scientific">Streptomyces afghaniensis 772</name>
    <dbReference type="NCBI Taxonomy" id="1283301"/>
    <lineage>
        <taxon>Bacteria</taxon>
        <taxon>Bacillati</taxon>
        <taxon>Actinomycetota</taxon>
        <taxon>Actinomycetes</taxon>
        <taxon>Kitasatosporales</taxon>
        <taxon>Streptomycetaceae</taxon>
        <taxon>Streptomyces</taxon>
    </lineage>
</organism>
<evidence type="ECO:0000313" key="2">
    <source>
        <dbReference type="EMBL" id="EPJ40077.1"/>
    </source>
</evidence>
<accession>S4N0S2</accession>
<feature type="region of interest" description="Disordered" evidence="1">
    <location>
        <begin position="46"/>
        <end position="90"/>
    </location>
</feature>
<reference evidence="2 3" key="1">
    <citation type="submission" date="2013-02" db="EMBL/GenBank/DDBJ databases">
        <title>Draft Genome Sequence of Streptomyces afghaniensis, Which Produces Compounds of the Julimycin B-Complex.</title>
        <authorList>
            <person name="Gruening B.A."/>
            <person name="Praeg A."/>
            <person name="Erxleben A."/>
            <person name="Guenther S."/>
            <person name="Fiedler H.-P."/>
            <person name="Goodfellow M."/>
            <person name="Mueller M."/>
        </authorList>
    </citation>
    <scope>NUCLEOTIDE SEQUENCE [LARGE SCALE GENOMIC DNA]</scope>
    <source>
        <strain evidence="2 3">772</strain>
    </source>
</reference>
<proteinExistence type="predicted"/>
<dbReference type="EMBL" id="AOPY01001392">
    <property type="protein sequence ID" value="EPJ40077.1"/>
    <property type="molecule type" value="Genomic_DNA"/>
</dbReference>
<protein>
    <submittedName>
        <fullName evidence="2">Uncharacterized protein</fullName>
    </submittedName>
</protein>
<comment type="caution">
    <text evidence="2">The sequence shown here is derived from an EMBL/GenBank/DDBJ whole genome shotgun (WGS) entry which is preliminary data.</text>
</comment>
<keyword evidence="3" id="KW-1185">Reference proteome</keyword>
<name>S4N0S2_9ACTN</name>
<evidence type="ECO:0000256" key="1">
    <source>
        <dbReference type="SAM" id="MobiDB-lite"/>
    </source>
</evidence>